<evidence type="ECO:0000256" key="4">
    <source>
        <dbReference type="ARBA" id="ARBA00022989"/>
    </source>
</evidence>
<name>A0A5B9QC46_9BACT</name>
<dbReference type="GO" id="GO:0005886">
    <property type="term" value="C:plasma membrane"/>
    <property type="evidence" value="ECO:0007669"/>
    <property type="project" value="UniProtKB-SubCell"/>
</dbReference>
<keyword evidence="3 6" id="KW-0812">Transmembrane</keyword>
<reference evidence="8 9" key="1">
    <citation type="submission" date="2019-08" db="EMBL/GenBank/DDBJ databases">
        <title>Deep-cultivation of Planctomycetes and their phenomic and genomic characterization uncovers novel biology.</title>
        <authorList>
            <person name="Wiegand S."/>
            <person name="Jogler M."/>
            <person name="Boedeker C."/>
            <person name="Pinto D."/>
            <person name="Vollmers J."/>
            <person name="Rivas-Marin E."/>
            <person name="Kohn T."/>
            <person name="Peeters S.H."/>
            <person name="Heuer A."/>
            <person name="Rast P."/>
            <person name="Oberbeckmann S."/>
            <person name="Bunk B."/>
            <person name="Jeske O."/>
            <person name="Meyerdierks A."/>
            <person name="Storesund J.E."/>
            <person name="Kallscheuer N."/>
            <person name="Luecker S."/>
            <person name="Lage O.M."/>
            <person name="Pohl T."/>
            <person name="Merkel B.J."/>
            <person name="Hornburger P."/>
            <person name="Mueller R.-W."/>
            <person name="Bruemmer F."/>
            <person name="Labrenz M."/>
            <person name="Spormann A.M."/>
            <person name="Op den Camp H."/>
            <person name="Overmann J."/>
            <person name="Amann R."/>
            <person name="Jetten M.S.M."/>
            <person name="Mascher T."/>
            <person name="Medema M.H."/>
            <person name="Devos D.P."/>
            <person name="Kaster A.-K."/>
            <person name="Ovreas L."/>
            <person name="Rohde M."/>
            <person name="Galperin M.Y."/>
            <person name="Jogler C."/>
        </authorList>
    </citation>
    <scope>NUCLEOTIDE SEQUENCE [LARGE SCALE GENOMIC DNA]</scope>
    <source>
        <strain evidence="8 9">Pr1d</strain>
    </source>
</reference>
<feature type="transmembrane region" description="Helical" evidence="6">
    <location>
        <begin position="711"/>
        <end position="734"/>
    </location>
</feature>
<evidence type="ECO:0000256" key="3">
    <source>
        <dbReference type="ARBA" id="ARBA00022692"/>
    </source>
</evidence>
<evidence type="ECO:0000259" key="7">
    <source>
        <dbReference type="PROSITE" id="PS50156"/>
    </source>
</evidence>
<dbReference type="RefSeq" id="WP_148073647.1">
    <property type="nucleotide sequence ID" value="NZ_CP042913.1"/>
</dbReference>
<feature type="transmembrane region" description="Helical" evidence="6">
    <location>
        <begin position="584"/>
        <end position="602"/>
    </location>
</feature>
<sequence>MNTPPYYSRYNRLICAVAFCLLPLLLYGAVGAFRSNTNNVLDWLPADFPETQRLYEFVERFGSDEILIISWDGCTLDDERLDGVATDLVKTITAPTGDRVDVFRRVFTGRQTLDELTAEPLELPRDKAIERMRGWLVGPDGETTCALALITEIGSMHRTESLQFVREVLESNGIAWEDAHLGGPTANAVAIDHASSTRIGEMTLASCLLGLLVAWRFLKSWRLVSIVMLTAVFAWSGALSLVYLSGTNMDAVLLLMPALVFVLAVCGAIHFTNYYVDALEESDTHEQALATAMRRGWLPCVLAEVTTAFGLGSLLVSELVPVRKFGFFSSVSMGLIIFAVLVLWPAFSSIWPPRTTDKHTKAIPSQWWRSLHAIATKHPNTWLILFVLMVPICGYGISKLRTSAQIGDLISPSSPAIQSYEWLQEHIGSLTPVEVELRFERTQDDDALEFLKRAEIVERLRQQIIESSEVDGAIAATTFAPPLPQAEGARNILMRRVIGTRLEKHRDRLEELQFLHTSDDTQDWRISTRVNSLNLEYDEFLADLNRLIHKELNKDSTSDVNVVANVCGGVPLIYMAQEQLLKDLIKSFMTAFFLVGLTMVVLNRSLIGGILSVIPNVFPVLAAFGVMGLMDWPIDIGTVMTASVAMGICDDDTWHFLVWFRRGFQRYGTTSKGVEFAFQHCATAMLETSIICGVGLLVFIASPFIPIARFGAVMSIMLVLGLIGDLVLLPAALCSSLGSKMGEKLAAIGEEEIVTPTAGLSS</sequence>
<organism evidence="8 9">
    <name type="scientific">Bythopirellula goksoeyrii</name>
    <dbReference type="NCBI Taxonomy" id="1400387"/>
    <lineage>
        <taxon>Bacteria</taxon>
        <taxon>Pseudomonadati</taxon>
        <taxon>Planctomycetota</taxon>
        <taxon>Planctomycetia</taxon>
        <taxon>Pirellulales</taxon>
        <taxon>Lacipirellulaceae</taxon>
        <taxon>Bythopirellula</taxon>
    </lineage>
</organism>
<dbReference type="PANTHER" id="PTHR33406">
    <property type="entry name" value="MEMBRANE PROTEIN MJ1562-RELATED"/>
    <property type="match status" value="1"/>
</dbReference>
<evidence type="ECO:0000313" key="9">
    <source>
        <dbReference type="Proteomes" id="UP000323917"/>
    </source>
</evidence>
<evidence type="ECO:0000256" key="6">
    <source>
        <dbReference type="SAM" id="Phobius"/>
    </source>
</evidence>
<feature type="transmembrane region" description="Helical" evidence="6">
    <location>
        <begin position="325"/>
        <end position="347"/>
    </location>
</feature>
<dbReference type="KEGG" id="bgok:Pr1d_23830"/>
<dbReference type="EMBL" id="CP042913">
    <property type="protein sequence ID" value="QEG35092.1"/>
    <property type="molecule type" value="Genomic_DNA"/>
</dbReference>
<keyword evidence="4 6" id="KW-1133">Transmembrane helix</keyword>
<dbReference type="InterPro" id="IPR004869">
    <property type="entry name" value="MMPL_dom"/>
</dbReference>
<dbReference type="SUPFAM" id="SSF82866">
    <property type="entry name" value="Multidrug efflux transporter AcrB transmembrane domain"/>
    <property type="match status" value="2"/>
</dbReference>
<dbReference type="Gene3D" id="1.20.1640.10">
    <property type="entry name" value="Multidrug efflux transporter AcrB transmembrane domain"/>
    <property type="match status" value="2"/>
</dbReference>
<dbReference type="PANTHER" id="PTHR33406:SF12">
    <property type="entry name" value="BLR2997 PROTEIN"/>
    <property type="match status" value="1"/>
</dbReference>
<evidence type="ECO:0000256" key="5">
    <source>
        <dbReference type="ARBA" id="ARBA00023136"/>
    </source>
</evidence>
<keyword evidence="2" id="KW-1003">Cell membrane</keyword>
<evidence type="ECO:0000313" key="8">
    <source>
        <dbReference type="EMBL" id="QEG35092.1"/>
    </source>
</evidence>
<feature type="transmembrane region" description="Helical" evidence="6">
    <location>
        <begin position="608"/>
        <end position="630"/>
    </location>
</feature>
<dbReference type="InterPro" id="IPR000731">
    <property type="entry name" value="SSD"/>
</dbReference>
<comment type="subcellular location">
    <subcellularLocation>
        <location evidence="1">Cell membrane</location>
        <topology evidence="1">Multi-pass membrane protein</topology>
    </subcellularLocation>
</comment>
<dbReference type="Pfam" id="PF03176">
    <property type="entry name" value="MMPL"/>
    <property type="match status" value="1"/>
</dbReference>
<keyword evidence="9" id="KW-1185">Reference proteome</keyword>
<dbReference type="Proteomes" id="UP000323917">
    <property type="component" value="Chromosome"/>
</dbReference>
<gene>
    <name evidence="8" type="ORF">Pr1d_23830</name>
</gene>
<dbReference type="OrthoDB" id="2112773at2"/>
<feature type="transmembrane region" description="Helical" evidence="6">
    <location>
        <begin position="296"/>
        <end position="316"/>
    </location>
</feature>
<feature type="transmembrane region" description="Helical" evidence="6">
    <location>
        <begin position="251"/>
        <end position="276"/>
    </location>
</feature>
<keyword evidence="5 6" id="KW-0472">Membrane</keyword>
<feature type="domain" description="SSD" evidence="7">
    <location>
        <begin position="228"/>
        <end position="350"/>
    </location>
</feature>
<evidence type="ECO:0000256" key="2">
    <source>
        <dbReference type="ARBA" id="ARBA00022475"/>
    </source>
</evidence>
<dbReference type="AlphaFoldDB" id="A0A5B9QC46"/>
<dbReference type="InterPro" id="IPR050545">
    <property type="entry name" value="Mycobact_MmpL"/>
</dbReference>
<evidence type="ECO:0000256" key="1">
    <source>
        <dbReference type="ARBA" id="ARBA00004651"/>
    </source>
</evidence>
<protein>
    <submittedName>
        <fullName evidence="8">MMPL family protein</fullName>
    </submittedName>
</protein>
<proteinExistence type="predicted"/>
<feature type="transmembrane region" description="Helical" evidence="6">
    <location>
        <begin position="221"/>
        <end position="244"/>
    </location>
</feature>
<feature type="transmembrane region" description="Helical" evidence="6">
    <location>
        <begin position="380"/>
        <end position="397"/>
    </location>
</feature>
<feature type="transmembrane region" description="Helical" evidence="6">
    <location>
        <begin position="684"/>
        <end position="705"/>
    </location>
</feature>
<dbReference type="PROSITE" id="PS50156">
    <property type="entry name" value="SSD"/>
    <property type="match status" value="1"/>
</dbReference>
<accession>A0A5B9QC46</accession>